<gene>
    <name evidence="3" type="ORF">CALMAC_LOCUS14030</name>
</gene>
<dbReference type="EMBL" id="CAACVG010009947">
    <property type="protein sequence ID" value="VEN54600.1"/>
    <property type="molecule type" value="Genomic_DNA"/>
</dbReference>
<feature type="compositionally biased region" description="Polar residues" evidence="2">
    <location>
        <begin position="373"/>
        <end position="388"/>
    </location>
</feature>
<dbReference type="Proteomes" id="UP000410492">
    <property type="component" value="Unassembled WGS sequence"/>
</dbReference>
<evidence type="ECO:0000313" key="3">
    <source>
        <dbReference type="EMBL" id="VEN54600.1"/>
    </source>
</evidence>
<keyword evidence="4" id="KW-1185">Reference proteome</keyword>
<dbReference type="GO" id="GO:0072669">
    <property type="term" value="C:tRNA-splicing ligase complex"/>
    <property type="evidence" value="ECO:0007669"/>
    <property type="project" value="TreeGrafter"/>
</dbReference>
<proteinExistence type="inferred from homology"/>
<protein>
    <recommendedName>
        <fullName evidence="5">Protein FAM98A</fullName>
    </recommendedName>
</protein>
<dbReference type="AlphaFoldDB" id="A0A653D501"/>
<dbReference type="Pfam" id="PF10239">
    <property type="entry name" value="DUF2465"/>
    <property type="match status" value="1"/>
</dbReference>
<feature type="region of interest" description="Disordered" evidence="2">
    <location>
        <begin position="300"/>
        <end position="564"/>
    </location>
</feature>
<dbReference type="PANTHER" id="PTHR31353">
    <property type="entry name" value="FAM98"/>
    <property type="match status" value="1"/>
</dbReference>
<comment type="similarity">
    <text evidence="1">Belongs to the FAM98 family.</text>
</comment>
<evidence type="ECO:0008006" key="5">
    <source>
        <dbReference type="Google" id="ProtNLM"/>
    </source>
</evidence>
<evidence type="ECO:0000256" key="2">
    <source>
        <dbReference type="SAM" id="MobiDB-lite"/>
    </source>
</evidence>
<feature type="compositionally biased region" description="Polar residues" evidence="2">
    <location>
        <begin position="397"/>
        <end position="427"/>
    </location>
</feature>
<sequence>MSRLEEKILNGLSAIGYNGPLMQKPNFPMAIEGGPKSVEYTTLVNYLTNEIRTLLEMDEEVNAIKAPEDAVAFIMEVTSFLKELNCPYSALTQGHVSDRLQNVGDRLLLLDYLITELMGARILQEKKPSKKIELKLKETPEGKDMRLILQTLRFPKPPANISVKTLFDKLCPTIPIVLEKAGTDIVGKGIFSGFLSDKQWQILNDMSEDLNKEYKIRREMLLTRLDCTIQSFQWSDKTKGKDDTFEKIYHDKRRLLKVDPDVDISDLLAARTDIAIIEKTSSASVRQFTKTQLNKVIIGRVPDRGGRTSEIAPPPPEMPSWQQRQPGGGGFGGRGGGGDRGRGGGRGRGGDNYSRGGGGNSYSGGGGGGGGYQQQNYSNYSANKSFDSAGTYDNKFDNQNRGGYNQGSRGYDNQNRGGGYDSQNRGGYNNKGGYDRGGSGYDSQNRGGSGYDSQNRGGNGYDNQNRGGSGYDSQSRGYDSGRSSFGSQGGGSYDRFESNRGSYSQDYHQNKRAKTYDSFQANKQTYADQYVQESHHNQQYHRGGGGGGRGGGRSSYQRGGGRGR</sequence>
<feature type="compositionally biased region" description="Polar residues" evidence="2">
    <location>
        <begin position="517"/>
        <end position="527"/>
    </location>
</feature>
<dbReference type="InterPro" id="IPR018797">
    <property type="entry name" value="FAM98"/>
</dbReference>
<feature type="compositionally biased region" description="Gly residues" evidence="2">
    <location>
        <begin position="326"/>
        <end position="336"/>
    </location>
</feature>
<feature type="compositionally biased region" description="Gly residues" evidence="2">
    <location>
        <begin position="355"/>
        <end position="372"/>
    </location>
</feature>
<dbReference type="PANTHER" id="PTHR31353:SF1">
    <property type="entry name" value="PROTEIN FAM98B"/>
    <property type="match status" value="1"/>
</dbReference>
<feature type="compositionally biased region" description="Gly residues" evidence="2">
    <location>
        <begin position="542"/>
        <end position="564"/>
    </location>
</feature>
<reference evidence="3 4" key="1">
    <citation type="submission" date="2019-01" db="EMBL/GenBank/DDBJ databases">
        <authorList>
            <person name="Sayadi A."/>
        </authorList>
    </citation>
    <scope>NUCLEOTIDE SEQUENCE [LARGE SCALE GENOMIC DNA]</scope>
</reference>
<dbReference type="OrthoDB" id="512356at2759"/>
<organism evidence="3 4">
    <name type="scientific">Callosobruchus maculatus</name>
    <name type="common">Southern cowpea weevil</name>
    <name type="synonym">Pulse bruchid</name>
    <dbReference type="NCBI Taxonomy" id="64391"/>
    <lineage>
        <taxon>Eukaryota</taxon>
        <taxon>Metazoa</taxon>
        <taxon>Ecdysozoa</taxon>
        <taxon>Arthropoda</taxon>
        <taxon>Hexapoda</taxon>
        <taxon>Insecta</taxon>
        <taxon>Pterygota</taxon>
        <taxon>Neoptera</taxon>
        <taxon>Endopterygota</taxon>
        <taxon>Coleoptera</taxon>
        <taxon>Polyphaga</taxon>
        <taxon>Cucujiformia</taxon>
        <taxon>Chrysomeloidea</taxon>
        <taxon>Chrysomelidae</taxon>
        <taxon>Bruchinae</taxon>
        <taxon>Bruchini</taxon>
        <taxon>Callosobruchus</taxon>
    </lineage>
</organism>
<evidence type="ECO:0000313" key="4">
    <source>
        <dbReference type="Proteomes" id="UP000410492"/>
    </source>
</evidence>
<evidence type="ECO:0000256" key="1">
    <source>
        <dbReference type="ARBA" id="ARBA00007218"/>
    </source>
</evidence>
<name>A0A653D501_CALMS</name>
<feature type="compositionally biased region" description="Polar residues" evidence="2">
    <location>
        <begin position="451"/>
        <end position="477"/>
    </location>
</feature>
<accession>A0A653D501</accession>